<evidence type="ECO:0000313" key="1">
    <source>
        <dbReference type="EMBL" id="QIW95601.1"/>
    </source>
</evidence>
<proteinExistence type="predicted"/>
<dbReference type="AlphaFoldDB" id="A0A6H0XLH4"/>
<accession>A0A6H0XLH4</accession>
<sequence length="618" mass="69578">MVDSPEAKLAGDITSVEAQEPVAVVVAPQHHNKKSFNTLPHDVKALIIQHIARPTDLKNVCLVSHELHEIAIRYLYRNVNLDLGCANDCRLSAFLSPHNKGLQHIRQVRLYLANVPDRCNQEQQASFATSMLLEFLPENILEEFSWCPWRPFSADNLLLLYKKQKRMKWMEVMDLDRSVLADVKEDKLVRSGIFDNARKLALYPENLDTLNTAGYYVEQTAKQLDELIIHANFATPEDGEASRGIVEPRVLNDSATEPGLLTRTLFAPMLPFESCTPLSRLTAVRLHRINLRYAADTWCKVINFEQCKNLRFYHCPGADSMFGQLCKSAHLPKKLKTLEFQHRDNAENEALLALDGFLCVVQGLKELIIDLHGVKSLPSTAGICKQSKTLELLNVHASNETGSALPSRHELTDAEELVYSGEDFDKICKACSNLVQMSCAWPTTSLIRSRSEEWKQFESAVTANLKHLITLHISTWPNNKPSGQLLPRQVYEQLLQGLATRLLELSLEPKVTSQADAVEGAGSSEPIHGRLRLLAFGIHDKIYEREDSNNQAIYIRSSAVDAEGRSKIYAAQIGWCLRQFVEPRSDVLESVLGREVRPPVRPDGREFALDDGDGWDDD</sequence>
<dbReference type="SUPFAM" id="SSF52047">
    <property type="entry name" value="RNI-like"/>
    <property type="match status" value="1"/>
</dbReference>
<protein>
    <submittedName>
        <fullName evidence="1">Uncharacterized protein</fullName>
    </submittedName>
</protein>
<organism evidence="1 2">
    <name type="scientific">Peltaster fructicola</name>
    <dbReference type="NCBI Taxonomy" id="286661"/>
    <lineage>
        <taxon>Eukaryota</taxon>
        <taxon>Fungi</taxon>
        <taxon>Dikarya</taxon>
        <taxon>Ascomycota</taxon>
        <taxon>Pezizomycotina</taxon>
        <taxon>Dothideomycetes</taxon>
        <taxon>Dothideomycetes incertae sedis</taxon>
        <taxon>Peltaster</taxon>
    </lineage>
</organism>
<gene>
    <name evidence="1" type="ORF">AMS68_001119</name>
</gene>
<keyword evidence="2" id="KW-1185">Reference proteome</keyword>
<reference evidence="1 2" key="1">
    <citation type="journal article" date="2016" name="Sci. Rep.">
        <title>Peltaster fructicola genome reveals evolution from an invasive phytopathogen to an ectophytic parasite.</title>
        <authorList>
            <person name="Xu C."/>
            <person name="Chen H."/>
            <person name="Gleason M.L."/>
            <person name="Xu J.R."/>
            <person name="Liu H."/>
            <person name="Zhang R."/>
            <person name="Sun G."/>
        </authorList>
    </citation>
    <scope>NUCLEOTIDE SEQUENCE [LARGE SCALE GENOMIC DNA]</scope>
    <source>
        <strain evidence="1 2">LNHT1506</strain>
    </source>
</reference>
<evidence type="ECO:0000313" key="2">
    <source>
        <dbReference type="Proteomes" id="UP000503462"/>
    </source>
</evidence>
<dbReference type="Proteomes" id="UP000503462">
    <property type="component" value="Chromosome 1"/>
</dbReference>
<dbReference type="EMBL" id="CP051139">
    <property type="protein sequence ID" value="QIW95601.1"/>
    <property type="molecule type" value="Genomic_DNA"/>
</dbReference>
<name>A0A6H0XLH4_9PEZI</name>
<dbReference type="OrthoDB" id="5284003at2759"/>